<reference evidence="1 2" key="1">
    <citation type="journal article" date="2017" name="Genome Biol. Evol.">
        <title>Phytophthora megakarya and P. palmivora, closely related causal agents of cacao black pod rot, underwent increases in genome sizes and gene numbers by different mechanisms.</title>
        <authorList>
            <person name="Ali S.S."/>
            <person name="Shao J."/>
            <person name="Lary D.J."/>
            <person name="Kronmiller B."/>
            <person name="Shen D."/>
            <person name="Strem M.D."/>
            <person name="Amoako-Attah I."/>
            <person name="Akrofi A.Y."/>
            <person name="Begoude B.A."/>
            <person name="Ten Hoopen G.M."/>
            <person name="Coulibaly K."/>
            <person name="Kebe B.I."/>
            <person name="Melnick R.L."/>
            <person name="Guiltinan M.J."/>
            <person name="Tyler B.M."/>
            <person name="Meinhardt L.W."/>
            <person name="Bailey B.A."/>
        </authorList>
    </citation>
    <scope>NUCLEOTIDE SEQUENCE [LARGE SCALE GENOMIC DNA]</scope>
    <source>
        <strain evidence="2">sbr112.9</strain>
    </source>
</reference>
<dbReference type="OrthoDB" id="112634at2759"/>
<evidence type="ECO:0000313" key="2">
    <source>
        <dbReference type="Proteomes" id="UP000237271"/>
    </source>
</evidence>
<dbReference type="EMBL" id="NCKW01008479">
    <property type="protein sequence ID" value="POM67992.1"/>
    <property type="molecule type" value="Genomic_DNA"/>
</dbReference>
<keyword evidence="2" id="KW-1185">Reference proteome</keyword>
<name>A0A2P4XR28_9STRA</name>
<dbReference type="Proteomes" id="UP000237271">
    <property type="component" value="Unassembled WGS sequence"/>
</dbReference>
<evidence type="ECO:0000313" key="1">
    <source>
        <dbReference type="EMBL" id="POM67992.1"/>
    </source>
</evidence>
<dbReference type="AlphaFoldDB" id="A0A2P4XR28"/>
<protein>
    <submittedName>
        <fullName evidence="1">Uncharacterized protein</fullName>
    </submittedName>
</protein>
<sequence>MPFSKDGVIMPTLELEYHDAQLMQELAANLLQQNLDQYSGLAVTPDGHPDARSWASIQKREGVRVYKESTQQQQQQIKSQAATGNGSVKTVKAGVEYRARERGVRGCG</sequence>
<feature type="non-terminal residue" evidence="1">
    <location>
        <position position="108"/>
    </location>
</feature>
<proteinExistence type="predicted"/>
<comment type="caution">
    <text evidence="1">The sequence shown here is derived from an EMBL/GenBank/DDBJ whole genome shotgun (WGS) entry which is preliminary data.</text>
</comment>
<organism evidence="1 2">
    <name type="scientific">Phytophthora palmivora</name>
    <dbReference type="NCBI Taxonomy" id="4796"/>
    <lineage>
        <taxon>Eukaryota</taxon>
        <taxon>Sar</taxon>
        <taxon>Stramenopiles</taxon>
        <taxon>Oomycota</taxon>
        <taxon>Peronosporomycetes</taxon>
        <taxon>Peronosporales</taxon>
        <taxon>Peronosporaceae</taxon>
        <taxon>Phytophthora</taxon>
    </lineage>
</organism>
<gene>
    <name evidence="1" type="ORF">PHPALM_15901</name>
</gene>
<accession>A0A2P4XR28</accession>